<dbReference type="SUPFAM" id="SSF51735">
    <property type="entry name" value="NAD(P)-binding Rossmann-fold domains"/>
    <property type="match status" value="1"/>
</dbReference>
<keyword evidence="3 4" id="KW-0560">Oxidoreductase</keyword>
<accession>A0A1J8NJY2</accession>
<dbReference type="EMBL" id="LUKY01000033">
    <property type="protein sequence ID" value="OIZ94358.1"/>
    <property type="molecule type" value="Genomic_DNA"/>
</dbReference>
<evidence type="ECO:0000256" key="5">
    <source>
        <dbReference type="NCBIfam" id="TIGR00112"/>
    </source>
</evidence>
<comment type="function">
    <text evidence="4">Catalyzes the reduction of 1-pyrroline-5-carboxylate (PCA) to L-proline.</text>
</comment>
<keyword evidence="4 7" id="KW-0641">Proline biosynthesis</keyword>
<proteinExistence type="inferred from homology"/>
<feature type="domain" description="Pyrroline-5-carboxylate reductase dimerisation" evidence="9">
    <location>
        <begin position="164"/>
        <end position="268"/>
    </location>
</feature>
<dbReference type="RefSeq" id="WP_071662849.1">
    <property type="nucleotide sequence ID" value="NZ_LUKY01000033.1"/>
</dbReference>
<organism evidence="10 11">
    <name type="scientific">Candidatus Rickettsiella isopodorum</name>
    <dbReference type="NCBI Taxonomy" id="1225476"/>
    <lineage>
        <taxon>Bacteria</taxon>
        <taxon>Pseudomonadati</taxon>
        <taxon>Pseudomonadota</taxon>
        <taxon>Gammaproteobacteria</taxon>
        <taxon>Legionellales</taxon>
        <taxon>Coxiellaceae</taxon>
        <taxon>Rickettsiella</taxon>
    </lineage>
</organism>
<protein>
    <recommendedName>
        <fullName evidence="4 5">Pyrroline-5-carboxylate reductase</fullName>
        <shortName evidence="4">P5C reductase</shortName>
        <shortName evidence="4">P5CR</shortName>
        <ecNumber evidence="4 5">1.5.1.2</ecNumber>
    </recommendedName>
    <alternativeName>
        <fullName evidence="4">PCA reductase</fullName>
    </alternativeName>
</protein>
<dbReference type="Pfam" id="PF14748">
    <property type="entry name" value="P5CR_dimer"/>
    <property type="match status" value="1"/>
</dbReference>
<feature type="domain" description="Pyrroline-5-carboxylate reductase catalytic N-terminal" evidence="8">
    <location>
        <begin position="6"/>
        <end position="99"/>
    </location>
</feature>
<sequence>MQNSIISFIGAGNMAISLIQGLLKKNYPAKNIWATNTNVERLNKLKNLNINLTTDNRYAAQMANIVVLTVKPQILKNVTLEIADLIQEKKPLVISIAVGINLKSLELYLSSKALPVIRCMPNIPALIGCGATALFANLNCSIPQKNAAESIFRSVGTVVWLPKEEQIEVVAALSGSGPAYFFLFIEALEEAAVELGLSKEIANSLTLQTALGSARMAIESKKSLAELRHQVTSPGGTTERALEFLKTSHLPDIVKKALKEAQNRAEKLSKDFK</sequence>
<dbReference type="InterPro" id="IPR053790">
    <property type="entry name" value="P5CR-like_CS"/>
</dbReference>
<reference evidence="10 11" key="1">
    <citation type="submission" date="2016-03" db="EMBL/GenBank/DDBJ databases">
        <title>Comparative genomics of Rickettsiella.</title>
        <authorList>
            <person name="Chandler C."/>
            <person name="Wang Y."/>
        </authorList>
    </citation>
    <scope>NUCLEOTIDE SEQUENCE [LARGE SCALE GENOMIC DNA]</scope>
    <source>
        <strain evidence="10 11">RCFS May 2013</strain>
    </source>
</reference>
<comment type="caution">
    <text evidence="10">The sequence shown here is derived from an EMBL/GenBank/DDBJ whole genome shotgun (WGS) entry which is preliminary data.</text>
</comment>
<comment type="pathway">
    <text evidence="4 7">Amino-acid biosynthesis; L-proline biosynthesis; L-proline from L-glutamate 5-semialdehyde: step 1/1.</text>
</comment>
<keyword evidence="4 7" id="KW-0028">Amino-acid biosynthesis</keyword>
<evidence type="ECO:0000313" key="10">
    <source>
        <dbReference type="EMBL" id="OIZ94358.1"/>
    </source>
</evidence>
<comment type="similarity">
    <text evidence="1 4 7">Belongs to the pyrroline-5-carboxylate reductase family.</text>
</comment>
<name>A0A1J8NJY2_9COXI</name>
<evidence type="ECO:0000256" key="7">
    <source>
        <dbReference type="RuleBase" id="RU003903"/>
    </source>
</evidence>
<gene>
    <name evidence="4" type="primary">proC</name>
    <name evidence="10" type="ORF">A1D18_05830</name>
</gene>
<dbReference type="InterPro" id="IPR036291">
    <property type="entry name" value="NAD(P)-bd_dom_sf"/>
</dbReference>
<dbReference type="HAMAP" id="MF_01925">
    <property type="entry name" value="P5C_reductase"/>
    <property type="match status" value="1"/>
</dbReference>
<evidence type="ECO:0000259" key="8">
    <source>
        <dbReference type="Pfam" id="PF03807"/>
    </source>
</evidence>
<dbReference type="AlphaFoldDB" id="A0A1J8NJY2"/>
<dbReference type="PANTHER" id="PTHR11645:SF0">
    <property type="entry name" value="PYRROLINE-5-CARBOXYLATE REDUCTASE 3"/>
    <property type="match status" value="1"/>
</dbReference>
<feature type="binding site" evidence="6">
    <location>
        <position position="56"/>
    </location>
    <ligand>
        <name>NADPH</name>
        <dbReference type="ChEBI" id="CHEBI:57783"/>
    </ligand>
</feature>
<dbReference type="InterPro" id="IPR000304">
    <property type="entry name" value="Pyrroline-COOH_reductase"/>
</dbReference>
<comment type="subcellular location">
    <subcellularLocation>
        <location evidence="4">Cytoplasm</location>
    </subcellularLocation>
</comment>
<dbReference type="Proteomes" id="UP000183924">
    <property type="component" value="Unassembled WGS sequence"/>
</dbReference>
<dbReference type="UniPathway" id="UPA00098">
    <property type="reaction ID" value="UER00361"/>
</dbReference>
<dbReference type="STRING" id="1225476.A1D18_05830"/>
<evidence type="ECO:0000256" key="6">
    <source>
        <dbReference type="PIRSR" id="PIRSR000193-1"/>
    </source>
</evidence>
<keyword evidence="4" id="KW-0963">Cytoplasm</keyword>
<comment type="catalytic activity">
    <reaction evidence="4 7">
        <text>L-proline + NADP(+) = (S)-1-pyrroline-5-carboxylate + NADPH + 2 H(+)</text>
        <dbReference type="Rhea" id="RHEA:14109"/>
        <dbReference type="ChEBI" id="CHEBI:15378"/>
        <dbReference type="ChEBI" id="CHEBI:17388"/>
        <dbReference type="ChEBI" id="CHEBI:57783"/>
        <dbReference type="ChEBI" id="CHEBI:58349"/>
        <dbReference type="ChEBI" id="CHEBI:60039"/>
        <dbReference type="EC" id="1.5.1.2"/>
    </reaction>
</comment>
<dbReference type="GO" id="GO:0055129">
    <property type="term" value="P:L-proline biosynthetic process"/>
    <property type="evidence" value="ECO:0007669"/>
    <property type="project" value="UniProtKB-UniRule"/>
</dbReference>
<evidence type="ECO:0000259" key="9">
    <source>
        <dbReference type="Pfam" id="PF14748"/>
    </source>
</evidence>
<dbReference type="SUPFAM" id="SSF48179">
    <property type="entry name" value="6-phosphogluconate dehydrogenase C-terminal domain-like"/>
    <property type="match status" value="1"/>
</dbReference>
<dbReference type="Gene3D" id="3.40.50.720">
    <property type="entry name" value="NAD(P)-binding Rossmann-like Domain"/>
    <property type="match status" value="1"/>
</dbReference>
<dbReference type="PROSITE" id="PS00521">
    <property type="entry name" value="P5CR"/>
    <property type="match status" value="1"/>
</dbReference>
<dbReference type="PANTHER" id="PTHR11645">
    <property type="entry name" value="PYRROLINE-5-CARBOXYLATE REDUCTASE"/>
    <property type="match status" value="1"/>
</dbReference>
<dbReference type="EC" id="1.5.1.2" evidence="4 5"/>
<keyword evidence="11" id="KW-1185">Reference proteome</keyword>
<dbReference type="Gene3D" id="1.10.3730.10">
    <property type="entry name" value="ProC C-terminal domain-like"/>
    <property type="match status" value="1"/>
</dbReference>
<dbReference type="OrthoDB" id="9805754at2"/>
<dbReference type="InterPro" id="IPR029036">
    <property type="entry name" value="P5CR_dimer"/>
</dbReference>
<dbReference type="GO" id="GO:0004735">
    <property type="term" value="F:pyrroline-5-carboxylate reductase activity"/>
    <property type="evidence" value="ECO:0007669"/>
    <property type="project" value="UniProtKB-UniRule"/>
</dbReference>
<evidence type="ECO:0000313" key="11">
    <source>
        <dbReference type="Proteomes" id="UP000183924"/>
    </source>
</evidence>
<dbReference type="FunFam" id="1.10.3730.10:FF:000001">
    <property type="entry name" value="Pyrroline-5-carboxylate reductase"/>
    <property type="match status" value="1"/>
</dbReference>
<dbReference type="PIRSF" id="PIRSF000193">
    <property type="entry name" value="Pyrrol-5-carb_rd"/>
    <property type="match status" value="1"/>
</dbReference>
<dbReference type="GO" id="GO:0005737">
    <property type="term" value="C:cytoplasm"/>
    <property type="evidence" value="ECO:0007669"/>
    <property type="project" value="UniProtKB-SubCell"/>
</dbReference>
<evidence type="ECO:0000256" key="2">
    <source>
        <dbReference type="ARBA" id="ARBA00022857"/>
    </source>
</evidence>
<dbReference type="Pfam" id="PF03807">
    <property type="entry name" value="F420_oxidored"/>
    <property type="match status" value="1"/>
</dbReference>
<feature type="binding site" evidence="6">
    <location>
        <begin position="9"/>
        <end position="14"/>
    </location>
    <ligand>
        <name>NADP(+)</name>
        <dbReference type="ChEBI" id="CHEBI:58349"/>
    </ligand>
</feature>
<keyword evidence="2 4" id="KW-0521">NADP</keyword>
<dbReference type="InterPro" id="IPR008927">
    <property type="entry name" value="6-PGluconate_DH-like_C_sf"/>
</dbReference>
<dbReference type="InterPro" id="IPR028939">
    <property type="entry name" value="P5C_Rdtase_cat_N"/>
</dbReference>
<evidence type="ECO:0000256" key="3">
    <source>
        <dbReference type="ARBA" id="ARBA00023002"/>
    </source>
</evidence>
<dbReference type="NCBIfam" id="TIGR00112">
    <property type="entry name" value="proC"/>
    <property type="match status" value="1"/>
</dbReference>
<comment type="catalytic activity">
    <reaction evidence="4">
        <text>L-proline + NAD(+) = (S)-1-pyrroline-5-carboxylate + NADH + 2 H(+)</text>
        <dbReference type="Rhea" id="RHEA:14105"/>
        <dbReference type="ChEBI" id="CHEBI:15378"/>
        <dbReference type="ChEBI" id="CHEBI:17388"/>
        <dbReference type="ChEBI" id="CHEBI:57540"/>
        <dbReference type="ChEBI" id="CHEBI:57945"/>
        <dbReference type="ChEBI" id="CHEBI:60039"/>
        <dbReference type="EC" id="1.5.1.2"/>
    </reaction>
</comment>
<evidence type="ECO:0000256" key="1">
    <source>
        <dbReference type="ARBA" id="ARBA00005525"/>
    </source>
</evidence>
<evidence type="ECO:0000256" key="4">
    <source>
        <dbReference type="HAMAP-Rule" id="MF_01925"/>
    </source>
</evidence>